<evidence type="ECO:0008006" key="3">
    <source>
        <dbReference type="Google" id="ProtNLM"/>
    </source>
</evidence>
<dbReference type="PANTHER" id="PTHR47076">
    <property type="entry name" value="NHL DOMAIN PROTEIN"/>
    <property type="match status" value="1"/>
</dbReference>
<sequence>MAGATPQNQTKETWPLREDDYSQDFDQETYSSSGCGCFHGICWWRRRSRNEGKGYMLHQQEDQNQMINKESWLKKKAKKLKEMSEILAGPKWKNFIRSFSKRSKSSSMQFQYDPRSYELNFDEGIHREVDDGFPDFSARFAAPAGAGIIHK</sequence>
<dbReference type="Proteomes" id="UP000187203">
    <property type="component" value="Unassembled WGS sequence"/>
</dbReference>
<gene>
    <name evidence="1" type="ORF">COLO4_18913</name>
</gene>
<dbReference type="AlphaFoldDB" id="A0A1R3J7E6"/>
<protein>
    <recommendedName>
        <fullName evidence="3">Stress induced protein</fullName>
    </recommendedName>
</protein>
<evidence type="ECO:0000313" key="1">
    <source>
        <dbReference type="EMBL" id="OMO90751.1"/>
    </source>
</evidence>
<name>A0A1R3J7E6_9ROSI</name>
<dbReference type="OrthoDB" id="1934748at2759"/>
<dbReference type="EMBL" id="AWUE01016523">
    <property type="protein sequence ID" value="OMO90751.1"/>
    <property type="molecule type" value="Genomic_DNA"/>
</dbReference>
<proteinExistence type="predicted"/>
<accession>A0A1R3J7E6</accession>
<comment type="caution">
    <text evidence="1">The sequence shown here is derived from an EMBL/GenBank/DDBJ whole genome shotgun (WGS) entry which is preliminary data.</text>
</comment>
<reference evidence="2" key="1">
    <citation type="submission" date="2013-09" db="EMBL/GenBank/DDBJ databases">
        <title>Corchorus olitorius genome sequencing.</title>
        <authorList>
            <person name="Alam M."/>
            <person name="Haque M.S."/>
            <person name="Islam M.S."/>
            <person name="Emdad E.M."/>
            <person name="Islam M.M."/>
            <person name="Ahmed B."/>
            <person name="Halim A."/>
            <person name="Hossen Q.M.M."/>
            <person name="Hossain M.Z."/>
            <person name="Ahmed R."/>
            <person name="Khan M.M."/>
            <person name="Islam R."/>
            <person name="Rashid M.M."/>
            <person name="Khan S.A."/>
            <person name="Rahman M.S."/>
            <person name="Alam M."/>
            <person name="Yahiya A.S."/>
            <person name="Khan M.S."/>
            <person name="Azam M.S."/>
            <person name="Haque T."/>
            <person name="Lashkar M.Z.H."/>
            <person name="Akhand A.I."/>
            <person name="Morshed G."/>
            <person name="Roy S."/>
            <person name="Uddin K.S."/>
            <person name="Rabeya T."/>
            <person name="Hossain A.S."/>
            <person name="Chowdhury A."/>
            <person name="Snigdha A.R."/>
            <person name="Mortoza M.S."/>
            <person name="Matin S.A."/>
            <person name="Hoque S.M.E."/>
            <person name="Islam M.K."/>
            <person name="Roy D.K."/>
            <person name="Haider R."/>
            <person name="Moosa M.M."/>
            <person name="Elias S.M."/>
            <person name="Hasan A.M."/>
            <person name="Jahan S."/>
            <person name="Shafiuddin M."/>
            <person name="Mahmood N."/>
            <person name="Shommy N.S."/>
        </authorList>
    </citation>
    <scope>NUCLEOTIDE SEQUENCE [LARGE SCALE GENOMIC DNA]</scope>
    <source>
        <strain evidence="2">cv. O-4</strain>
    </source>
</reference>
<dbReference type="PANTHER" id="PTHR47076:SF1">
    <property type="entry name" value="NHL DOMAIN PROTEIN"/>
    <property type="match status" value="1"/>
</dbReference>
<dbReference type="STRING" id="93759.A0A1R3J7E6"/>
<organism evidence="1 2">
    <name type="scientific">Corchorus olitorius</name>
    <dbReference type="NCBI Taxonomy" id="93759"/>
    <lineage>
        <taxon>Eukaryota</taxon>
        <taxon>Viridiplantae</taxon>
        <taxon>Streptophyta</taxon>
        <taxon>Embryophyta</taxon>
        <taxon>Tracheophyta</taxon>
        <taxon>Spermatophyta</taxon>
        <taxon>Magnoliopsida</taxon>
        <taxon>eudicotyledons</taxon>
        <taxon>Gunneridae</taxon>
        <taxon>Pentapetalae</taxon>
        <taxon>rosids</taxon>
        <taxon>malvids</taxon>
        <taxon>Malvales</taxon>
        <taxon>Malvaceae</taxon>
        <taxon>Grewioideae</taxon>
        <taxon>Apeibeae</taxon>
        <taxon>Corchorus</taxon>
    </lineage>
</organism>
<keyword evidence="2" id="KW-1185">Reference proteome</keyword>
<evidence type="ECO:0000313" key="2">
    <source>
        <dbReference type="Proteomes" id="UP000187203"/>
    </source>
</evidence>